<evidence type="ECO:0000256" key="1">
    <source>
        <dbReference type="ARBA" id="ARBA00009500"/>
    </source>
</evidence>
<gene>
    <name evidence="3" type="ORF">CTI12_AA475700</name>
</gene>
<feature type="signal peptide" evidence="2">
    <location>
        <begin position="1"/>
        <end position="16"/>
    </location>
</feature>
<name>A0A2U1LLR5_ARTAN</name>
<sequence length="126" mass="14156">MEISVLWLMYWALSLSSQLVSLMADGSPSGGPCLSFANRVWVEQTMTLKPSFKQVLDTVYKTKVCHSLSDFSYIQQILEMIQPYLVKDINLITLIMPKGSTKGGHGLQTLLVTFNFLLDLLAGYYI</sequence>
<dbReference type="EMBL" id="PKPP01008721">
    <property type="protein sequence ID" value="PWA49939.1"/>
    <property type="molecule type" value="Genomic_DNA"/>
</dbReference>
<comment type="caution">
    <text evidence="3">The sequence shown here is derived from an EMBL/GenBank/DDBJ whole genome shotgun (WGS) entry which is preliminary data.</text>
</comment>
<dbReference type="AlphaFoldDB" id="A0A2U1LLR5"/>
<keyword evidence="4" id="KW-1185">Reference proteome</keyword>
<keyword evidence="2" id="KW-0732">Signal</keyword>
<protein>
    <submittedName>
        <fullName evidence="3">Uncharacterized protein</fullName>
    </submittedName>
</protein>
<dbReference type="InterPro" id="IPR036186">
    <property type="entry name" value="Serpin_sf"/>
</dbReference>
<dbReference type="Proteomes" id="UP000245207">
    <property type="component" value="Unassembled WGS sequence"/>
</dbReference>
<comment type="similarity">
    <text evidence="1">Belongs to the serpin family.</text>
</comment>
<dbReference type="OrthoDB" id="1063785at2759"/>
<dbReference type="InterPro" id="IPR042178">
    <property type="entry name" value="Serpin_sf_1"/>
</dbReference>
<dbReference type="STRING" id="35608.A0A2U1LLR5"/>
<reference evidence="3 4" key="1">
    <citation type="journal article" date="2018" name="Mol. Plant">
        <title>The genome of Artemisia annua provides insight into the evolution of Asteraceae family and artemisinin biosynthesis.</title>
        <authorList>
            <person name="Shen Q."/>
            <person name="Zhang L."/>
            <person name="Liao Z."/>
            <person name="Wang S."/>
            <person name="Yan T."/>
            <person name="Shi P."/>
            <person name="Liu M."/>
            <person name="Fu X."/>
            <person name="Pan Q."/>
            <person name="Wang Y."/>
            <person name="Lv Z."/>
            <person name="Lu X."/>
            <person name="Zhang F."/>
            <person name="Jiang W."/>
            <person name="Ma Y."/>
            <person name="Chen M."/>
            <person name="Hao X."/>
            <person name="Li L."/>
            <person name="Tang Y."/>
            <person name="Lv G."/>
            <person name="Zhou Y."/>
            <person name="Sun X."/>
            <person name="Brodelius P.E."/>
            <person name="Rose J.K.C."/>
            <person name="Tang K."/>
        </authorList>
    </citation>
    <scope>NUCLEOTIDE SEQUENCE [LARGE SCALE GENOMIC DNA]</scope>
    <source>
        <strain evidence="4">cv. Huhao1</strain>
        <tissue evidence="3">Leaf</tissue>
    </source>
</reference>
<evidence type="ECO:0000256" key="2">
    <source>
        <dbReference type="SAM" id="SignalP"/>
    </source>
</evidence>
<evidence type="ECO:0000313" key="4">
    <source>
        <dbReference type="Proteomes" id="UP000245207"/>
    </source>
</evidence>
<accession>A0A2U1LLR5</accession>
<evidence type="ECO:0000313" key="3">
    <source>
        <dbReference type="EMBL" id="PWA49939.1"/>
    </source>
</evidence>
<proteinExistence type="inferred from homology"/>
<dbReference type="SUPFAM" id="SSF56574">
    <property type="entry name" value="Serpins"/>
    <property type="match status" value="1"/>
</dbReference>
<feature type="chain" id="PRO_5015402039" evidence="2">
    <location>
        <begin position="17"/>
        <end position="126"/>
    </location>
</feature>
<dbReference type="Gene3D" id="3.30.497.10">
    <property type="entry name" value="Antithrombin, subunit I, domain 2"/>
    <property type="match status" value="1"/>
</dbReference>
<organism evidence="3 4">
    <name type="scientific">Artemisia annua</name>
    <name type="common">Sweet wormwood</name>
    <dbReference type="NCBI Taxonomy" id="35608"/>
    <lineage>
        <taxon>Eukaryota</taxon>
        <taxon>Viridiplantae</taxon>
        <taxon>Streptophyta</taxon>
        <taxon>Embryophyta</taxon>
        <taxon>Tracheophyta</taxon>
        <taxon>Spermatophyta</taxon>
        <taxon>Magnoliopsida</taxon>
        <taxon>eudicotyledons</taxon>
        <taxon>Gunneridae</taxon>
        <taxon>Pentapetalae</taxon>
        <taxon>asterids</taxon>
        <taxon>campanulids</taxon>
        <taxon>Asterales</taxon>
        <taxon>Asteraceae</taxon>
        <taxon>Asteroideae</taxon>
        <taxon>Anthemideae</taxon>
        <taxon>Artemisiinae</taxon>
        <taxon>Artemisia</taxon>
    </lineage>
</organism>